<dbReference type="Proteomes" id="UP000440125">
    <property type="component" value="Unassembled WGS sequence"/>
</dbReference>
<accession>A0A6A9QIS2</accession>
<dbReference type="RefSeq" id="WP_155863447.1">
    <property type="nucleotide sequence ID" value="NZ_WFIY01000004.1"/>
</dbReference>
<evidence type="ECO:0000313" key="1">
    <source>
        <dbReference type="EMBL" id="MUM65066.1"/>
    </source>
</evidence>
<name>A0A6A9QIS2_ACIIN</name>
<reference evidence="1 2" key="1">
    <citation type="submission" date="2019-10" db="EMBL/GenBank/DDBJ databases">
        <title>Genome Sequences from Six Type Strain Members of the Archaeal Family Sulfolobaceae: Acidianus ambivalens, Acidianus infernus, Metallosphaera prunae, Stygiolobus azoricus, Sulfolobus metallicus, and Sulfurisphaera ohwakuensis.</title>
        <authorList>
            <person name="Counts J.A."/>
            <person name="Kelly R.M."/>
        </authorList>
    </citation>
    <scope>NUCLEOTIDE SEQUENCE [LARGE SCALE GENOMIC DNA]</scope>
    <source>
        <strain evidence="1 2">DSM 3191</strain>
    </source>
</reference>
<gene>
    <name evidence="1" type="ORF">D1867_07405</name>
</gene>
<dbReference type="EMBL" id="WFIY01000004">
    <property type="protein sequence ID" value="MUM65066.1"/>
    <property type="molecule type" value="Genomic_DNA"/>
</dbReference>
<organism evidence="1 2">
    <name type="scientific">Acidianus infernus</name>
    <dbReference type="NCBI Taxonomy" id="12915"/>
    <lineage>
        <taxon>Archaea</taxon>
        <taxon>Thermoproteota</taxon>
        <taxon>Thermoprotei</taxon>
        <taxon>Sulfolobales</taxon>
        <taxon>Sulfolobaceae</taxon>
        <taxon>Acidianus</taxon>
    </lineage>
</organism>
<dbReference type="InterPro" id="IPR023393">
    <property type="entry name" value="START-like_dom_sf"/>
</dbReference>
<comment type="caution">
    <text evidence="1">The sequence shown here is derived from an EMBL/GenBank/DDBJ whole genome shotgun (WGS) entry which is preliminary data.</text>
</comment>
<proteinExistence type="predicted"/>
<dbReference type="Pfam" id="PF11485">
    <property type="entry name" value="STK_08120-like"/>
    <property type="match status" value="1"/>
</dbReference>
<dbReference type="Gene3D" id="3.30.530.20">
    <property type="match status" value="1"/>
</dbReference>
<dbReference type="AlphaFoldDB" id="A0A6A9QIS2"/>
<protein>
    <submittedName>
        <fullName evidence="1">DUF3211 domain-containing protein</fullName>
    </submittedName>
</protein>
<dbReference type="InterPro" id="IPR021578">
    <property type="entry name" value="STK_08120-like"/>
</dbReference>
<sequence>MKYSTEISTSHSIDALLTLLSDPSFVLPKIFKSIKKIETTNSRFSATASYLGLTHEVNGNVFRSVNEISYVFILRHGKDTGSGKLSFIISNNKVDIIFEYEGWMERLSQSIIIKWIKEFCSNFEEDIRIERIKRKL</sequence>
<evidence type="ECO:0000313" key="2">
    <source>
        <dbReference type="Proteomes" id="UP000440125"/>
    </source>
</evidence>
<keyword evidence="2" id="KW-1185">Reference proteome</keyword>
<dbReference type="OrthoDB" id="34680at2157"/>